<protein>
    <recommendedName>
        <fullName evidence="4">ORP1 like protein</fullName>
    </recommendedName>
</protein>
<feature type="region of interest" description="Disordered" evidence="1">
    <location>
        <begin position="285"/>
        <end position="312"/>
    </location>
</feature>
<dbReference type="GeneID" id="36624023"/>
<feature type="region of interest" description="Disordered" evidence="1">
    <location>
        <begin position="678"/>
        <end position="706"/>
    </location>
</feature>
<dbReference type="EMBL" id="KZ679683">
    <property type="protein sequence ID" value="PTB52891.1"/>
    <property type="molecule type" value="Genomic_DNA"/>
</dbReference>
<feature type="compositionally biased region" description="Acidic residues" evidence="1">
    <location>
        <begin position="515"/>
        <end position="524"/>
    </location>
</feature>
<evidence type="ECO:0000256" key="1">
    <source>
        <dbReference type="SAM" id="MobiDB-lite"/>
    </source>
</evidence>
<evidence type="ECO:0008006" key="4">
    <source>
        <dbReference type="Google" id="ProtNLM"/>
    </source>
</evidence>
<feature type="region of interest" description="Disordered" evidence="1">
    <location>
        <begin position="864"/>
        <end position="906"/>
    </location>
</feature>
<feature type="region of interest" description="Disordered" evidence="1">
    <location>
        <begin position="508"/>
        <end position="528"/>
    </location>
</feature>
<dbReference type="STRING" id="983964.A0A2T4A763"/>
<accession>A0A2T4A763</accession>
<proteinExistence type="predicted"/>
<dbReference type="Proteomes" id="UP000241690">
    <property type="component" value="Unassembled WGS sequence"/>
</dbReference>
<sequence>MDVTSLLNNAQQPCYSRGGTEVSSKDHNHGKPLPMPWAEDSSQRSDRDDRQIANFWGEGRVGALQLEESMSQSSSGPPVSPKHVHETALEANSRSKRPSRGFPFEVTSQLPIQLARNNLSCDEAHICSTRMTPQDHRASFSGEVSAASNHKLSFSNSSFVSSGSSLSECYSRLSSVASVSGVSSSSIPIIDTPSVYAKPFGAQSPQIDLDITAQSPSPWLIEDVSAAKQNQLIVTGNILNDRPGVVFSLRKLGQPTLLGEALRSELTRPKYHKRATSAPLLDSRMTTSASDTLNDRYPTPLSTELAMGSSTPKSLRTQAEEAKPNMAATYQDVDPDHRLHPALRNGQTSAAIDMLLSPGAVLQPQEQVSDQISDTTSLAQSTRDVITREASLEALSPTSMAPLEEEPRCMFVNDCQTGSQLRKAISHLFGRNKACTLRIPKQVWVYYCRKHYQRIRYRNAKTYPLNQMYLVKMQINRLQRWSNENQRQGTGPYIKLWTLALRKREQSRLDKEGGAAEEGEDEALEAPNSSAAPDWIIQRLGTGYTTEQMLEVADRLYLEIENGTLGQVPEVEFLPDITESEAGNITKLVRSRKQARTAAPAVEVKAFKRRSSEDADCVSHGEPSLLIQHDASESMNTPRKRIRLSPLGADFPQHPLLTPLPSTVPSYATSNVLASSAGAESSVPRTLPTAPKAQVSSPGHSQGPIAHTYELSSSEFRRPNGFGGLYSHDQQQHSVQYRAGTESFLQRNRDPYYHQRLPSIAHLAGASDLQGSDMAIPPFRGSWASINEDPNVPRVPRLRSYSDNIPTSQPMLEYPRPSSSGTSQFGTTYFDNRAAASLTHEQNPRSYSREHWPESSHVYAPAWPQRSSAQQQHHYYDQVTRPQLDSLRAPTYLGQAKQRTTAERVE</sequence>
<organism evidence="2 3">
    <name type="scientific">Trichoderma harzianum CBS 226.95</name>
    <dbReference type="NCBI Taxonomy" id="983964"/>
    <lineage>
        <taxon>Eukaryota</taxon>
        <taxon>Fungi</taxon>
        <taxon>Dikarya</taxon>
        <taxon>Ascomycota</taxon>
        <taxon>Pezizomycotina</taxon>
        <taxon>Sordariomycetes</taxon>
        <taxon>Hypocreomycetidae</taxon>
        <taxon>Hypocreales</taxon>
        <taxon>Hypocreaceae</taxon>
        <taxon>Trichoderma</taxon>
    </lineage>
</organism>
<feature type="region of interest" description="Disordered" evidence="1">
    <location>
        <begin position="67"/>
        <end position="102"/>
    </location>
</feature>
<dbReference type="AlphaFoldDB" id="A0A2T4A763"/>
<keyword evidence="3" id="KW-1185">Reference proteome</keyword>
<feature type="region of interest" description="Disordered" evidence="1">
    <location>
        <begin position="1"/>
        <end position="49"/>
    </location>
</feature>
<dbReference type="RefSeq" id="XP_024772568.1">
    <property type="nucleotide sequence ID" value="XM_024915454.1"/>
</dbReference>
<gene>
    <name evidence="2" type="ORF">M431DRAFT_473897</name>
</gene>
<evidence type="ECO:0000313" key="2">
    <source>
        <dbReference type="EMBL" id="PTB52891.1"/>
    </source>
</evidence>
<name>A0A2T4A763_TRIHA</name>
<reference evidence="2 3" key="1">
    <citation type="submission" date="2016-07" db="EMBL/GenBank/DDBJ databases">
        <title>Multiple horizontal gene transfer events from other fungi enriched the ability of initially mycotrophic Trichoderma (Ascomycota) to feed on dead plant biomass.</title>
        <authorList>
            <consortium name="DOE Joint Genome Institute"/>
            <person name="Aerts A."/>
            <person name="Atanasova L."/>
            <person name="Chenthamara K."/>
            <person name="Zhang J."/>
            <person name="Grujic M."/>
            <person name="Henrissat B."/>
            <person name="Kuo A."/>
            <person name="Salamov A."/>
            <person name="Lipzen A."/>
            <person name="Labutti K."/>
            <person name="Barry K."/>
            <person name="Miao Y."/>
            <person name="Rahimi M.J."/>
            <person name="Shen Q."/>
            <person name="Grigoriev I.V."/>
            <person name="Kubicek C.P."/>
            <person name="Druzhinina I.S."/>
        </authorList>
    </citation>
    <scope>NUCLEOTIDE SEQUENCE [LARGE SCALE GENOMIC DNA]</scope>
    <source>
        <strain evidence="2 3">CBS 226.95</strain>
    </source>
</reference>
<feature type="region of interest" description="Disordered" evidence="1">
    <location>
        <begin position="800"/>
        <end position="823"/>
    </location>
</feature>
<evidence type="ECO:0000313" key="3">
    <source>
        <dbReference type="Proteomes" id="UP000241690"/>
    </source>
</evidence>
<feature type="compositionally biased region" description="Polar residues" evidence="1">
    <location>
        <begin position="801"/>
        <end position="810"/>
    </location>
</feature>
<feature type="compositionally biased region" description="Polar residues" evidence="1">
    <location>
        <begin position="1"/>
        <end position="14"/>
    </location>
</feature>